<dbReference type="Gene3D" id="1.10.10.60">
    <property type="entry name" value="Homeodomain-like"/>
    <property type="match status" value="2"/>
</dbReference>
<dbReference type="Proteomes" id="UP001642487">
    <property type="component" value="Chromosome 11"/>
</dbReference>
<keyword evidence="6" id="KW-0539">Nucleus</keyword>
<evidence type="ECO:0000256" key="1">
    <source>
        <dbReference type="ARBA" id="ARBA00004123"/>
    </source>
</evidence>
<dbReference type="PANTHER" id="PTHR48000:SF8">
    <property type="entry name" value="TRANSCRIPTION FACTOR RAX2-LIKE"/>
    <property type="match status" value="1"/>
</dbReference>
<dbReference type="InterPro" id="IPR001005">
    <property type="entry name" value="SANT/Myb"/>
</dbReference>
<evidence type="ECO:0000259" key="8">
    <source>
        <dbReference type="PROSITE" id="PS51294"/>
    </source>
</evidence>
<organism evidence="9 10">
    <name type="scientific">Citrullus colocynthis</name>
    <name type="common">colocynth</name>
    <dbReference type="NCBI Taxonomy" id="252529"/>
    <lineage>
        <taxon>Eukaryota</taxon>
        <taxon>Viridiplantae</taxon>
        <taxon>Streptophyta</taxon>
        <taxon>Embryophyta</taxon>
        <taxon>Tracheophyta</taxon>
        <taxon>Spermatophyta</taxon>
        <taxon>Magnoliopsida</taxon>
        <taxon>eudicotyledons</taxon>
        <taxon>Gunneridae</taxon>
        <taxon>Pentapetalae</taxon>
        <taxon>rosids</taxon>
        <taxon>fabids</taxon>
        <taxon>Cucurbitales</taxon>
        <taxon>Cucurbitaceae</taxon>
        <taxon>Benincaseae</taxon>
        <taxon>Citrullus</taxon>
    </lineage>
</organism>
<evidence type="ECO:0000313" key="10">
    <source>
        <dbReference type="Proteomes" id="UP001642487"/>
    </source>
</evidence>
<keyword evidence="4" id="KW-0238">DNA-binding</keyword>
<keyword evidence="2" id="KW-0677">Repeat</keyword>
<evidence type="ECO:0000256" key="2">
    <source>
        <dbReference type="ARBA" id="ARBA00022737"/>
    </source>
</evidence>
<evidence type="ECO:0000256" key="6">
    <source>
        <dbReference type="ARBA" id="ARBA00023242"/>
    </source>
</evidence>
<gene>
    <name evidence="9" type="ORF">CITCOLO1_LOCUS4171</name>
</gene>
<comment type="subcellular location">
    <subcellularLocation>
        <location evidence="1">Nucleus</location>
    </subcellularLocation>
</comment>
<evidence type="ECO:0000259" key="7">
    <source>
        <dbReference type="PROSITE" id="PS50090"/>
    </source>
</evidence>
<feature type="domain" description="Myb-like" evidence="7">
    <location>
        <begin position="9"/>
        <end position="62"/>
    </location>
</feature>
<feature type="domain" description="HTH myb-type" evidence="8">
    <location>
        <begin position="63"/>
        <end position="117"/>
    </location>
</feature>
<evidence type="ECO:0000256" key="4">
    <source>
        <dbReference type="ARBA" id="ARBA00023125"/>
    </source>
</evidence>
<dbReference type="PANTHER" id="PTHR48000">
    <property type="entry name" value="OS09G0431300 PROTEIN"/>
    <property type="match status" value="1"/>
</dbReference>
<dbReference type="Pfam" id="PF00249">
    <property type="entry name" value="Myb_DNA-binding"/>
    <property type="match status" value="2"/>
</dbReference>
<feature type="domain" description="Myb-like" evidence="7">
    <location>
        <begin position="63"/>
        <end position="113"/>
    </location>
</feature>
<evidence type="ECO:0000256" key="5">
    <source>
        <dbReference type="ARBA" id="ARBA00023163"/>
    </source>
</evidence>
<dbReference type="PROSITE" id="PS51294">
    <property type="entry name" value="HTH_MYB"/>
    <property type="match status" value="2"/>
</dbReference>
<keyword evidence="3" id="KW-0805">Transcription regulation</keyword>
<dbReference type="InterPro" id="IPR009057">
    <property type="entry name" value="Homeodomain-like_sf"/>
</dbReference>
<dbReference type="SMART" id="SM00717">
    <property type="entry name" value="SANT"/>
    <property type="match status" value="2"/>
</dbReference>
<reference evidence="9 10" key="1">
    <citation type="submission" date="2024-03" db="EMBL/GenBank/DDBJ databases">
        <authorList>
            <person name="Gkanogiannis A."/>
            <person name="Becerra Lopez-Lavalle L."/>
        </authorList>
    </citation>
    <scope>NUCLEOTIDE SEQUENCE [LARGE SCALE GENOMIC DNA]</scope>
</reference>
<dbReference type="InterPro" id="IPR017930">
    <property type="entry name" value="Myb_dom"/>
</dbReference>
<keyword evidence="10" id="KW-1185">Reference proteome</keyword>
<dbReference type="EMBL" id="OZ021745">
    <property type="protein sequence ID" value="CAK9312481.1"/>
    <property type="molecule type" value="Genomic_DNA"/>
</dbReference>
<name>A0ABP0XWE1_9ROSI</name>
<evidence type="ECO:0000313" key="9">
    <source>
        <dbReference type="EMBL" id="CAK9312481.1"/>
    </source>
</evidence>
<dbReference type="PROSITE" id="PS50090">
    <property type="entry name" value="MYB_LIKE"/>
    <property type="match status" value="2"/>
</dbReference>
<accession>A0ABP0XWE1</accession>
<proteinExistence type="predicted"/>
<feature type="domain" description="HTH myb-type" evidence="8">
    <location>
        <begin position="9"/>
        <end position="62"/>
    </location>
</feature>
<sequence length="204" mass="23110">MGRAPCCEKGKVKKGPWSPDEDAILKSYVETHGTAGTWIALPTKAGLKRCGKSCRLRWLNYLRPNIKHGDFTEEEDNVIFNLYNQYGSRWSTIASQLPGRTDNDVKNHWNTKLKKKKLFLAGKTKLQTQTHLHSKLSLLHAPETEFTEITNHRPISYFAGLDNSVDQLESFPEPGAGGDGRDQWGSMEHWGCDFPPDMICSMLF</sequence>
<dbReference type="SUPFAM" id="SSF46689">
    <property type="entry name" value="Homeodomain-like"/>
    <property type="match status" value="1"/>
</dbReference>
<protein>
    <submittedName>
        <fullName evidence="9">Uncharacterized protein</fullName>
    </submittedName>
</protein>
<keyword evidence="5" id="KW-0804">Transcription</keyword>
<evidence type="ECO:0000256" key="3">
    <source>
        <dbReference type="ARBA" id="ARBA00023015"/>
    </source>
</evidence>
<dbReference type="CDD" id="cd00167">
    <property type="entry name" value="SANT"/>
    <property type="match status" value="2"/>
</dbReference>